<proteinExistence type="predicted"/>
<gene>
    <name evidence="1" type="ORF">J2W50_003890</name>
</gene>
<evidence type="ECO:0000313" key="1">
    <source>
        <dbReference type="EMBL" id="MDR6585672.1"/>
    </source>
</evidence>
<dbReference type="RefSeq" id="WP_310011581.1">
    <property type="nucleotide sequence ID" value="NZ_JAVDSJ010000005.1"/>
</dbReference>
<protein>
    <recommendedName>
        <fullName evidence="3">DUF932 domain-containing protein</fullName>
    </recommendedName>
</protein>
<organism evidence="1 2">
    <name type="scientific">Herbaspirillum frisingense</name>
    <dbReference type="NCBI Taxonomy" id="92645"/>
    <lineage>
        <taxon>Bacteria</taxon>
        <taxon>Pseudomonadati</taxon>
        <taxon>Pseudomonadota</taxon>
        <taxon>Betaproteobacteria</taxon>
        <taxon>Burkholderiales</taxon>
        <taxon>Oxalobacteraceae</taxon>
        <taxon>Herbaspirillum</taxon>
    </lineage>
</organism>
<comment type="caution">
    <text evidence="1">The sequence shown here is derived from an EMBL/GenBank/DDBJ whole genome shotgun (WGS) entry which is preliminary data.</text>
</comment>
<dbReference type="Proteomes" id="UP001260715">
    <property type="component" value="Unassembled WGS sequence"/>
</dbReference>
<sequence length="310" mass="34361">MDTKKPVGSRANDVPANDDRKFVRKTIQVDSGDSKPFEFTTRVYDEPVNLRRDRLPARTHYPLETAAQIAACSQQDLLHFGGLGKIRLLFPAPDGQTVFYSDTYGYDRVESMNAPNLLVLSTADCQKIELNGTTMQSDFTAGYQSGFKGDLIFRLPLDHTGTKVRGRIWQTVGEAGLAVKNTIDISRIFVAAEDLARFLDLNGHQEERSSLDAVRSAEPDVPVSADIGFTDTMSKAFNPPFNNKSELLNRLIQAAHKFWAGADLDDTDTYPNTTEIRIWLEKQGFSGSLADKGASIIRPENAKKGRRGLS</sequence>
<dbReference type="EMBL" id="JAVDSJ010000005">
    <property type="protein sequence ID" value="MDR6585672.1"/>
    <property type="molecule type" value="Genomic_DNA"/>
</dbReference>
<evidence type="ECO:0000313" key="2">
    <source>
        <dbReference type="Proteomes" id="UP001260715"/>
    </source>
</evidence>
<name>A0ABU1PIA1_9BURK</name>
<reference evidence="1 2" key="1">
    <citation type="submission" date="2023-07" db="EMBL/GenBank/DDBJ databases">
        <title>Sorghum-associated microbial communities from plants grown in Nebraska, USA.</title>
        <authorList>
            <person name="Schachtman D."/>
        </authorList>
    </citation>
    <scope>NUCLEOTIDE SEQUENCE [LARGE SCALE GENOMIC DNA]</scope>
    <source>
        <strain evidence="1 2">596</strain>
    </source>
</reference>
<evidence type="ECO:0008006" key="3">
    <source>
        <dbReference type="Google" id="ProtNLM"/>
    </source>
</evidence>
<keyword evidence="2" id="KW-1185">Reference proteome</keyword>
<accession>A0ABU1PIA1</accession>